<evidence type="ECO:0000256" key="1">
    <source>
        <dbReference type="PROSITE-ProRule" id="PRU01032"/>
    </source>
</evidence>
<dbReference type="GO" id="GO:0006508">
    <property type="term" value="P:proteolysis"/>
    <property type="evidence" value="ECO:0007669"/>
    <property type="project" value="UniProtKB-KW"/>
</dbReference>
<organism evidence="3 4">
    <name type="scientific">Daedalea quercina L-15889</name>
    <dbReference type="NCBI Taxonomy" id="1314783"/>
    <lineage>
        <taxon>Eukaryota</taxon>
        <taxon>Fungi</taxon>
        <taxon>Dikarya</taxon>
        <taxon>Basidiomycota</taxon>
        <taxon>Agaricomycotina</taxon>
        <taxon>Agaricomycetes</taxon>
        <taxon>Polyporales</taxon>
        <taxon>Fomitopsis</taxon>
    </lineage>
</organism>
<keyword evidence="1" id="KW-0720">Serine protease</keyword>
<feature type="active site" description="Charge relay system" evidence="1">
    <location>
        <position position="221"/>
    </location>
</feature>
<dbReference type="Proteomes" id="UP000076727">
    <property type="component" value="Unassembled WGS sequence"/>
</dbReference>
<feature type="active site" description="Charge relay system" evidence="1">
    <location>
        <position position="40"/>
    </location>
</feature>
<dbReference type="InterPro" id="IPR030400">
    <property type="entry name" value="Sedolisin_dom"/>
</dbReference>
<reference evidence="3 4" key="1">
    <citation type="journal article" date="2016" name="Mol. Biol. Evol.">
        <title>Comparative Genomics of Early-Diverging Mushroom-Forming Fungi Provides Insights into the Origins of Lignocellulose Decay Capabilities.</title>
        <authorList>
            <person name="Nagy L.G."/>
            <person name="Riley R."/>
            <person name="Tritt A."/>
            <person name="Adam C."/>
            <person name="Daum C."/>
            <person name="Floudas D."/>
            <person name="Sun H."/>
            <person name="Yadav J.S."/>
            <person name="Pangilinan J."/>
            <person name="Larsson K.H."/>
            <person name="Matsuura K."/>
            <person name="Barry K."/>
            <person name="Labutti K."/>
            <person name="Kuo R."/>
            <person name="Ohm R.A."/>
            <person name="Bhattacharya S.S."/>
            <person name="Shirouzu T."/>
            <person name="Yoshinaga Y."/>
            <person name="Martin F.M."/>
            <person name="Grigoriev I.V."/>
            <person name="Hibbett D.S."/>
        </authorList>
    </citation>
    <scope>NUCLEOTIDE SEQUENCE [LARGE SCALE GENOMIC DNA]</scope>
    <source>
        <strain evidence="3 4">L-15889</strain>
    </source>
</reference>
<dbReference type="STRING" id="1314783.A0A165KGR2"/>
<dbReference type="GO" id="GO:0008240">
    <property type="term" value="F:tripeptidyl-peptidase activity"/>
    <property type="evidence" value="ECO:0007669"/>
    <property type="project" value="TreeGrafter"/>
</dbReference>
<proteinExistence type="predicted"/>
<keyword evidence="1" id="KW-0645">Protease</keyword>
<dbReference type="PROSITE" id="PS51695">
    <property type="entry name" value="SEDOLISIN"/>
    <property type="match status" value="1"/>
</dbReference>
<dbReference type="InterPro" id="IPR050819">
    <property type="entry name" value="Tripeptidyl-peptidase_I"/>
</dbReference>
<dbReference type="SUPFAM" id="SSF52743">
    <property type="entry name" value="Subtilisin-like"/>
    <property type="match status" value="1"/>
</dbReference>
<keyword evidence="1" id="KW-0378">Hydrolase</keyword>
<dbReference type="AlphaFoldDB" id="A0A165KGR2"/>
<evidence type="ECO:0000259" key="2">
    <source>
        <dbReference type="PROSITE" id="PS51695"/>
    </source>
</evidence>
<evidence type="ECO:0000313" key="3">
    <source>
        <dbReference type="EMBL" id="KZT63112.1"/>
    </source>
</evidence>
<accession>A0A165KGR2</accession>
<feature type="domain" description="Peptidase S53" evidence="2">
    <location>
        <begin position="1"/>
        <end position="259"/>
    </location>
</feature>
<feature type="active site" description="Charge relay system" evidence="1">
    <location>
        <position position="36"/>
    </location>
</feature>
<dbReference type="PANTHER" id="PTHR14218:SF15">
    <property type="entry name" value="TRIPEPTIDYL-PEPTIDASE 1"/>
    <property type="match status" value="1"/>
</dbReference>
<comment type="caution">
    <text evidence="1">Lacks conserved residue(s) required for the propagation of feature annotation.</text>
</comment>
<keyword evidence="4" id="KW-1185">Reference proteome</keyword>
<dbReference type="Gene3D" id="3.40.50.200">
    <property type="entry name" value="Peptidase S8/S53 domain"/>
    <property type="match status" value="2"/>
</dbReference>
<dbReference type="GO" id="GO:0004252">
    <property type="term" value="F:serine-type endopeptidase activity"/>
    <property type="evidence" value="ECO:0007669"/>
    <property type="project" value="UniProtKB-UniRule"/>
</dbReference>
<dbReference type="PANTHER" id="PTHR14218">
    <property type="entry name" value="PROTEASE S8 TRIPEPTIDYL PEPTIDASE I CLN2"/>
    <property type="match status" value="1"/>
</dbReference>
<sequence>TFVQTYRSDIPASTAFTLETLDGAANNQTAVDAGIEASLDIQYNVSVAMHVPTVFVSASEDTHDGALGGFLDMADLLLGQASPPQVFTTSYGPNPPLPSPLPPCNLCNAYAQLGARGLSVFFASGDGGVSGTQTSERTTFVVPFPRRLPVAASFSAGGFSNYWARPAYPAPAVAVYLAALGGMYAGFYNASGRGAFPDVTVQGINFSVVIDQEFYLVDGTSCSSPAFASAVVLLNDELLSTGRPILGFLNPWLYGVAAV</sequence>
<dbReference type="InterPro" id="IPR036852">
    <property type="entry name" value="Peptidase_S8/S53_dom_sf"/>
</dbReference>
<dbReference type="EMBL" id="KV429256">
    <property type="protein sequence ID" value="KZT63112.1"/>
    <property type="molecule type" value="Genomic_DNA"/>
</dbReference>
<gene>
    <name evidence="3" type="ORF">DAEQUDRAFT_783986</name>
</gene>
<protein>
    <submittedName>
        <fullName evidence="3">Subtilisin-like protein</fullName>
    </submittedName>
</protein>
<feature type="non-terminal residue" evidence="3">
    <location>
        <position position="1"/>
    </location>
</feature>
<evidence type="ECO:0000313" key="4">
    <source>
        <dbReference type="Proteomes" id="UP000076727"/>
    </source>
</evidence>
<dbReference type="OrthoDB" id="409122at2759"/>
<name>A0A165KGR2_9APHY</name>